<reference evidence="1" key="1">
    <citation type="submission" date="2019-04" db="EMBL/GenBank/DDBJ databases">
        <authorList>
            <person name="Brambilla D."/>
        </authorList>
    </citation>
    <scope>NUCLEOTIDE SEQUENCE</scope>
    <source>
        <strain evidence="1">BAL1</strain>
    </source>
</reference>
<protein>
    <submittedName>
        <fullName evidence="1">Uncharacterized protein</fullName>
    </submittedName>
</protein>
<evidence type="ECO:0000313" key="1">
    <source>
        <dbReference type="EMBL" id="VHO04582.1"/>
    </source>
</evidence>
<accession>A0A486XPV1</accession>
<name>A0A486XPV1_9GAMM</name>
<sequence length="38" mass="4381">MNTEKTHPPNGYAIPIYEKYTTLISDNNKKKTLSWVAL</sequence>
<dbReference type="AlphaFoldDB" id="A0A486XPV1"/>
<organism evidence="1">
    <name type="scientific">Rheinheimera sp. BAL341</name>
    <dbReference type="NCBI Taxonomy" id="1708203"/>
    <lineage>
        <taxon>Bacteria</taxon>
        <taxon>Pseudomonadati</taxon>
        <taxon>Pseudomonadota</taxon>
        <taxon>Gammaproteobacteria</taxon>
        <taxon>Chromatiales</taxon>
        <taxon>Chromatiaceae</taxon>
        <taxon>Rheinheimera</taxon>
    </lineage>
</organism>
<gene>
    <name evidence="1" type="ORF">BAL341_1987</name>
</gene>
<proteinExistence type="predicted"/>
<dbReference type="EMBL" id="CAAJGR010000108">
    <property type="protein sequence ID" value="VHO04582.1"/>
    <property type="molecule type" value="Genomic_DNA"/>
</dbReference>